<organism evidence="8 9">
    <name type="scientific">Owenia fusiformis</name>
    <name type="common">Polychaete worm</name>
    <dbReference type="NCBI Taxonomy" id="6347"/>
    <lineage>
        <taxon>Eukaryota</taxon>
        <taxon>Metazoa</taxon>
        <taxon>Spiralia</taxon>
        <taxon>Lophotrochozoa</taxon>
        <taxon>Annelida</taxon>
        <taxon>Polychaeta</taxon>
        <taxon>Sedentaria</taxon>
        <taxon>Canalipalpata</taxon>
        <taxon>Sabellida</taxon>
        <taxon>Oweniida</taxon>
        <taxon>Oweniidae</taxon>
        <taxon>Owenia</taxon>
    </lineage>
</organism>
<dbReference type="OrthoDB" id="9987243at2759"/>
<gene>
    <name evidence="8" type="ORF">OFUS_LOCUS862</name>
</gene>
<dbReference type="Gene3D" id="3.90.370.10">
    <property type="entry name" value="Tissue inhibitor of metalloproteinase-1. Chain B, domain 1"/>
    <property type="match status" value="1"/>
</dbReference>
<dbReference type="GO" id="GO:0008191">
    <property type="term" value="F:metalloendopeptidase inhibitor activity"/>
    <property type="evidence" value="ECO:0007669"/>
    <property type="project" value="InterPro"/>
</dbReference>
<keyword evidence="5" id="KW-0646">Protease inhibitor</keyword>
<evidence type="ECO:0000256" key="5">
    <source>
        <dbReference type="ARBA" id="ARBA00022690"/>
    </source>
</evidence>
<dbReference type="SUPFAM" id="SSF50242">
    <property type="entry name" value="TIMP-like"/>
    <property type="match status" value="1"/>
</dbReference>
<sequence>MANNIIIGILFVFAAVRLNIMVQCLDKCDCPIKHPQQHFCEADFVILAVCDRKKTMFLSATEKRITYSIKTETIFKGKDMLTTTQPEELTTISNSTAGCETAVILETGQKYVITGRVDGDKAVLSTCSWSQMWRHTSRRQKRKLDWNTYGENCACVDSIQPVTIAPYLAEVTSFIYKNGNHRTCSNTTATCPWILTNDSNVTIGNTLQNCYAKHSVCRPRRGVCRWSVNVGWAECMQESLPCLV</sequence>
<dbReference type="GO" id="GO:0031012">
    <property type="term" value="C:extracellular matrix"/>
    <property type="evidence" value="ECO:0007669"/>
    <property type="project" value="TreeGrafter"/>
</dbReference>
<dbReference type="InterPro" id="IPR027465">
    <property type="entry name" value="TIMP_C"/>
</dbReference>
<proteinExistence type="inferred from homology"/>
<evidence type="ECO:0000313" key="9">
    <source>
        <dbReference type="Proteomes" id="UP000749559"/>
    </source>
</evidence>
<dbReference type="GO" id="GO:0051045">
    <property type="term" value="P:negative regulation of membrane protein ectodomain proteolysis"/>
    <property type="evidence" value="ECO:0007669"/>
    <property type="project" value="TreeGrafter"/>
</dbReference>
<evidence type="ECO:0000256" key="4">
    <source>
        <dbReference type="ARBA" id="ARBA00022608"/>
    </source>
</evidence>
<accession>A0A8J1Y160</accession>
<reference evidence="8" key="1">
    <citation type="submission" date="2022-03" db="EMBL/GenBank/DDBJ databases">
        <authorList>
            <person name="Martin C."/>
        </authorList>
    </citation>
    <scope>NUCLEOTIDE SEQUENCE</scope>
</reference>
<evidence type="ECO:0000256" key="6">
    <source>
        <dbReference type="ARBA" id="ARBA00023157"/>
    </source>
</evidence>
<evidence type="ECO:0000313" key="8">
    <source>
        <dbReference type="EMBL" id="CAH1773238.1"/>
    </source>
</evidence>
<keyword evidence="3" id="KW-0964">Secreted</keyword>
<dbReference type="PANTHER" id="PTHR11844:SF33">
    <property type="entry name" value="TISSUE INHIBITOR OF METALLOPROTEINASE"/>
    <property type="match status" value="1"/>
</dbReference>
<keyword evidence="7" id="KW-0481">Metalloenzyme inhibitor</keyword>
<dbReference type="InterPro" id="IPR001134">
    <property type="entry name" value="Netrin_domain"/>
</dbReference>
<dbReference type="PANTHER" id="PTHR11844">
    <property type="entry name" value="METALLOPROTEASE INHIBITOR"/>
    <property type="match status" value="1"/>
</dbReference>
<dbReference type="AlphaFoldDB" id="A0A8J1Y160"/>
<evidence type="ECO:0000256" key="7">
    <source>
        <dbReference type="ARBA" id="ARBA00023215"/>
    </source>
</evidence>
<dbReference type="Proteomes" id="UP000749559">
    <property type="component" value="Unassembled WGS sequence"/>
</dbReference>
<dbReference type="PROSITE" id="PS50189">
    <property type="entry name" value="NTR"/>
    <property type="match status" value="1"/>
</dbReference>
<dbReference type="GO" id="GO:0002020">
    <property type="term" value="F:protease binding"/>
    <property type="evidence" value="ECO:0007669"/>
    <property type="project" value="TreeGrafter"/>
</dbReference>
<dbReference type="InterPro" id="IPR001820">
    <property type="entry name" value="TIMP"/>
</dbReference>
<dbReference type="EMBL" id="CAIIXF020000001">
    <property type="protein sequence ID" value="CAH1773238.1"/>
    <property type="molecule type" value="Genomic_DNA"/>
</dbReference>
<name>A0A8J1Y160_OWEFU</name>
<evidence type="ECO:0000256" key="3">
    <source>
        <dbReference type="ARBA" id="ARBA00022525"/>
    </source>
</evidence>
<comment type="subcellular location">
    <subcellularLocation>
        <location evidence="1">Secreted</location>
    </subcellularLocation>
</comment>
<keyword evidence="9" id="KW-1185">Reference proteome</keyword>
<dbReference type="SMART" id="SM00206">
    <property type="entry name" value="NTR"/>
    <property type="match status" value="1"/>
</dbReference>
<comment type="similarity">
    <text evidence="2">Belongs to the protease inhibitor I35 (TIMP) family.</text>
</comment>
<evidence type="ECO:0000256" key="2">
    <source>
        <dbReference type="ARBA" id="ARBA00011027"/>
    </source>
</evidence>
<dbReference type="InterPro" id="IPR008993">
    <property type="entry name" value="TIMP-like_OB-fold"/>
</dbReference>
<keyword evidence="6" id="KW-1015">Disulfide bond</keyword>
<comment type="caution">
    <text evidence="8">The sequence shown here is derived from an EMBL/GenBank/DDBJ whole genome shotgun (WGS) entry which is preliminary data.</text>
</comment>
<dbReference type="GO" id="GO:0005615">
    <property type="term" value="C:extracellular space"/>
    <property type="evidence" value="ECO:0007669"/>
    <property type="project" value="TreeGrafter"/>
</dbReference>
<keyword evidence="4" id="KW-0483">Metalloprotease inhibitor</keyword>
<dbReference type="Pfam" id="PF00965">
    <property type="entry name" value="TIMP"/>
    <property type="match status" value="1"/>
</dbReference>
<protein>
    <submittedName>
        <fullName evidence="8">Uncharacterized protein</fullName>
    </submittedName>
</protein>
<dbReference type="Gene3D" id="2.40.50.120">
    <property type="match status" value="1"/>
</dbReference>
<evidence type="ECO:0000256" key="1">
    <source>
        <dbReference type="ARBA" id="ARBA00004613"/>
    </source>
</evidence>